<dbReference type="SUPFAM" id="SSF52047">
    <property type="entry name" value="RNI-like"/>
    <property type="match status" value="1"/>
</dbReference>
<dbReference type="GeneID" id="83214118"/>
<gene>
    <name evidence="1" type="ORF">O0I10_006708</name>
</gene>
<accession>A0AAD7V222</accession>
<evidence type="ECO:0000313" key="2">
    <source>
        <dbReference type="Proteomes" id="UP001234581"/>
    </source>
</evidence>
<dbReference type="SUPFAM" id="SSF48452">
    <property type="entry name" value="TPR-like"/>
    <property type="match status" value="1"/>
</dbReference>
<organism evidence="1 2">
    <name type="scientific">Lichtheimia ornata</name>
    <dbReference type="NCBI Taxonomy" id="688661"/>
    <lineage>
        <taxon>Eukaryota</taxon>
        <taxon>Fungi</taxon>
        <taxon>Fungi incertae sedis</taxon>
        <taxon>Mucoromycota</taxon>
        <taxon>Mucoromycotina</taxon>
        <taxon>Mucoromycetes</taxon>
        <taxon>Mucorales</taxon>
        <taxon>Lichtheimiaceae</taxon>
        <taxon>Lichtheimia</taxon>
    </lineage>
</organism>
<dbReference type="AlphaFoldDB" id="A0AAD7V222"/>
<evidence type="ECO:0000313" key="1">
    <source>
        <dbReference type="EMBL" id="KAJ8657642.1"/>
    </source>
</evidence>
<dbReference type="Proteomes" id="UP001234581">
    <property type="component" value="Unassembled WGS sequence"/>
</dbReference>
<name>A0AAD7V222_9FUNG</name>
<reference evidence="1 2" key="1">
    <citation type="submission" date="2023-03" db="EMBL/GenBank/DDBJ databases">
        <title>Genome sequence of Lichtheimia ornata CBS 291.66.</title>
        <authorList>
            <person name="Mohabir J.T."/>
            <person name="Shea T.P."/>
            <person name="Kurbessoian T."/>
            <person name="Berby B."/>
            <person name="Fontaine J."/>
            <person name="Livny J."/>
            <person name="Gnirke A."/>
            <person name="Stajich J.E."/>
            <person name="Cuomo C.A."/>
        </authorList>
    </citation>
    <scope>NUCLEOTIDE SEQUENCE [LARGE SCALE GENOMIC DNA]</scope>
    <source>
        <strain evidence="1">CBS 291.66</strain>
    </source>
</reference>
<dbReference type="Gene3D" id="3.80.10.10">
    <property type="entry name" value="Ribonuclease Inhibitor"/>
    <property type="match status" value="1"/>
</dbReference>
<dbReference type="InterPro" id="IPR011990">
    <property type="entry name" value="TPR-like_helical_dom_sf"/>
</dbReference>
<dbReference type="EMBL" id="JARTCD010000030">
    <property type="protein sequence ID" value="KAJ8657642.1"/>
    <property type="molecule type" value="Genomic_DNA"/>
</dbReference>
<proteinExistence type="predicted"/>
<dbReference type="InterPro" id="IPR032675">
    <property type="entry name" value="LRR_dom_sf"/>
</dbReference>
<sequence>MVRMDPIDLYSLPETSSFHGQDDTHIAAVSHTIGELACQLVEKLNVRSATLARGGQIHFALSDAATMRVLAPRSSVGYLRAGAIYQQQGNERAAVRMYDQGLEAVSPSDHGYTDLKQRRAEAMHAADSKRVDFITQLPLDIVATSITPLLFESVHLHADKPCPYLYVSRAWQQRLLASNPLTFMIHKDVSDSRQVIKFASHVKSLVIPSNKYGSEYDPAHVLLKANYPSLVKLILHHRGDRGVLNICISSVGDALTWLKLIVSLEDPIDLRFVLDHCPHLISLEAAFFDGTMTNKLTKQYPNLKDLHLRALSRHGITDKSMLNIVGHLPSLSSLNVGSVPSSRLLSTLHHYCPNMKLLAYGDSILDLRTYKDHAGLQKVSIGQSQIELNPDDLISIISRHWRSLEQLALKGLIKEPLKWRRGFVFERLTYLEIDAEHDALLTLATSIIHLAPCLEAIKVFIQSGDDPHQAFVAMTELNHLKCLWPRCIAPYSNSLYYFIQHHVNLGDQSSLQEIRLLLQPDMPPCPWLRAIAQLANLRRLEIGIKSMSFPRNYVAMMDALAQGCLALESLELKCGAVDLPEKCLVLFGAHPGIKRLAIVAESISNHDIIAILSMPNLQCLDLLTLMDDLTLETLKNNIPQVNYMPLSTSDRLAFSLSS</sequence>
<comment type="caution">
    <text evidence="1">The sequence shown here is derived from an EMBL/GenBank/DDBJ whole genome shotgun (WGS) entry which is preliminary data.</text>
</comment>
<dbReference type="RefSeq" id="XP_058342555.1">
    <property type="nucleotide sequence ID" value="XM_058486733.1"/>
</dbReference>
<protein>
    <submittedName>
        <fullName evidence="1">Uncharacterized protein</fullName>
    </submittedName>
</protein>
<keyword evidence="2" id="KW-1185">Reference proteome</keyword>